<keyword evidence="3 19" id="KW-0808">Transferase</keyword>
<evidence type="ECO:0000313" key="19">
    <source>
        <dbReference type="EMBL" id="RSE28594.1"/>
    </source>
</evidence>
<evidence type="ECO:0000256" key="3">
    <source>
        <dbReference type="ARBA" id="ARBA00022679"/>
    </source>
</evidence>
<dbReference type="GO" id="GO:0006307">
    <property type="term" value="P:DNA alkylation repair"/>
    <property type="evidence" value="ECO:0007669"/>
    <property type="project" value="UniProtKB-ARBA"/>
</dbReference>
<dbReference type="InterPro" id="IPR001497">
    <property type="entry name" value="MethylDNA_cys_MeTrfase_AS"/>
</dbReference>
<dbReference type="InterPro" id="IPR016221">
    <property type="entry name" value="Bifunct_regulatory_prot_Ada"/>
</dbReference>
<dbReference type="InterPro" id="IPR036217">
    <property type="entry name" value="MethylDNA_cys_MeTrfase_DNAb"/>
</dbReference>
<evidence type="ECO:0000256" key="6">
    <source>
        <dbReference type="ARBA" id="ARBA00022833"/>
    </source>
</evidence>
<keyword evidence="7" id="KW-0805">Transcription regulation</keyword>
<evidence type="ECO:0000256" key="5">
    <source>
        <dbReference type="ARBA" id="ARBA00022763"/>
    </source>
</evidence>
<dbReference type="SUPFAM" id="SSF53155">
    <property type="entry name" value="Methylated DNA-protein cysteine methyltransferase domain"/>
    <property type="match status" value="1"/>
</dbReference>
<dbReference type="Pfam" id="PF01035">
    <property type="entry name" value="DNA_binding_1"/>
    <property type="match status" value="1"/>
</dbReference>
<dbReference type="InterPro" id="IPR035451">
    <property type="entry name" value="Ada-like_dom_sf"/>
</dbReference>
<evidence type="ECO:0000256" key="1">
    <source>
        <dbReference type="ARBA" id="ARBA00001286"/>
    </source>
</evidence>
<evidence type="ECO:0000256" key="15">
    <source>
        <dbReference type="PIRSR" id="PIRSR000409-1"/>
    </source>
</evidence>
<sequence>MKQSIYHTEDARWQAVETRDANADEQFVFGVITTGIFCRPSCRARHPLRQNVRFYQSADAAQAAGFRPCKRCQPDKAPLHQQRVERIRKACAVLDASEQSLTLDALAQEMAISPYHFHRLFKSVTGMTPKAWQTARRNQRLRDALTHGEAVTPALYQAGFGSGSSFYRDADAALGMTAKQFRSGGKQLSLRYAMVDCHVGRCLVAQSPRGICAVLLGDDDAELEAQLAGLFPLAKRRLAQDDFSDILEKVVACIRAPDTRLDLPLDFQGTLFQQQVWEALRAIPSGETISYQALAAKVGKPNAVRAVASACGANRLAIIVPCHRVLRRDGQLSGYRWGVARKAALLQHEAKKET</sequence>
<dbReference type="InterPro" id="IPR014048">
    <property type="entry name" value="MethylDNA_cys_MeTrfase_DNA-bd"/>
</dbReference>
<dbReference type="NCBIfam" id="TIGR00589">
    <property type="entry name" value="ogt"/>
    <property type="match status" value="1"/>
</dbReference>
<evidence type="ECO:0000259" key="18">
    <source>
        <dbReference type="PROSITE" id="PS01124"/>
    </source>
</evidence>
<dbReference type="Proteomes" id="UP000275331">
    <property type="component" value="Unassembled WGS sequence"/>
</dbReference>
<evidence type="ECO:0000256" key="10">
    <source>
        <dbReference type="ARBA" id="ARBA00023163"/>
    </source>
</evidence>
<dbReference type="InterPro" id="IPR004026">
    <property type="entry name" value="Ada_DNA_repair_Zn-bd"/>
</dbReference>
<dbReference type="GO" id="GO:0043565">
    <property type="term" value="F:sequence-specific DNA binding"/>
    <property type="evidence" value="ECO:0007669"/>
    <property type="project" value="InterPro"/>
</dbReference>
<evidence type="ECO:0000313" key="20">
    <source>
        <dbReference type="Proteomes" id="UP000275331"/>
    </source>
</evidence>
<proteinExistence type="inferred from homology"/>
<keyword evidence="6 16" id="KW-0862">Zinc</keyword>
<accession>A0A3R9F8R2</accession>
<dbReference type="PANTHER" id="PTHR10815">
    <property type="entry name" value="METHYLATED-DNA--PROTEIN-CYSTEINE METHYLTRANSFERASE"/>
    <property type="match status" value="1"/>
</dbReference>
<dbReference type="InterPro" id="IPR036631">
    <property type="entry name" value="MGMT_N_sf"/>
</dbReference>
<dbReference type="InterPro" id="IPR008332">
    <property type="entry name" value="MethylG_MeTrfase_N"/>
</dbReference>
<keyword evidence="8 19" id="KW-0238">DNA-binding</keyword>
<dbReference type="FunFam" id="3.40.10.10:FF:000001">
    <property type="entry name" value="DNA-3-methyladenine glycosylase 2"/>
    <property type="match status" value="1"/>
</dbReference>
<dbReference type="AlphaFoldDB" id="A0A3R9F8R2"/>
<dbReference type="PROSITE" id="PS00374">
    <property type="entry name" value="MGMT"/>
    <property type="match status" value="1"/>
</dbReference>
<feature type="binding site" evidence="16">
    <location>
        <position position="34"/>
    </location>
    <ligand>
        <name>DNA</name>
        <dbReference type="ChEBI" id="CHEBI:16991"/>
    </ligand>
</feature>
<dbReference type="Pfam" id="PF02805">
    <property type="entry name" value="Ada_Zn_binding"/>
    <property type="match status" value="1"/>
</dbReference>
<dbReference type="GO" id="GO:0008270">
    <property type="term" value="F:zinc ion binding"/>
    <property type="evidence" value="ECO:0007669"/>
    <property type="project" value="InterPro"/>
</dbReference>
<dbReference type="EMBL" id="RHXB01000002">
    <property type="protein sequence ID" value="RSE28594.1"/>
    <property type="molecule type" value="Genomic_DNA"/>
</dbReference>
<dbReference type="SUPFAM" id="SSF57884">
    <property type="entry name" value="Ada DNA repair protein, N-terminal domain (N-Ada 10)"/>
    <property type="match status" value="1"/>
</dbReference>
<feature type="active site" description="Nucleophile; methyl group acceptor from methylphosphotriester" evidence="15">
    <location>
        <position position="38"/>
    </location>
</feature>
<dbReference type="OrthoDB" id="9802228at2"/>
<feature type="domain" description="HTH araC/xylS-type" evidence="18">
    <location>
        <begin position="88"/>
        <end position="184"/>
    </location>
</feature>
<feature type="binding site" evidence="17">
    <location>
        <position position="69"/>
    </location>
    <ligand>
        <name>Zn(2+)</name>
        <dbReference type="ChEBI" id="CHEBI:29105"/>
    </ligand>
</feature>
<dbReference type="GO" id="GO:0032259">
    <property type="term" value="P:methylation"/>
    <property type="evidence" value="ECO:0007669"/>
    <property type="project" value="UniProtKB-KW"/>
</dbReference>
<feature type="binding site" evidence="16">
    <location>
        <position position="67"/>
    </location>
    <ligand>
        <name>DNA</name>
        <dbReference type="ChEBI" id="CHEBI:16991"/>
    </ligand>
</feature>
<keyword evidence="9" id="KW-0010">Activator</keyword>
<feature type="binding site" evidence="17">
    <location>
        <position position="38"/>
    </location>
    <ligand>
        <name>Zn(2+)</name>
        <dbReference type="ChEBI" id="CHEBI:29105"/>
    </ligand>
</feature>
<dbReference type="Gene3D" id="1.10.10.60">
    <property type="entry name" value="Homeodomain-like"/>
    <property type="match status" value="1"/>
</dbReference>
<dbReference type="PANTHER" id="PTHR10815:SF14">
    <property type="entry name" value="BIFUNCTIONAL TRANSCRIPTIONAL ACTIVATOR_DNA REPAIR ENZYME ADA"/>
    <property type="match status" value="1"/>
</dbReference>
<dbReference type="CDD" id="cd06445">
    <property type="entry name" value="ATase"/>
    <property type="match status" value="1"/>
</dbReference>
<evidence type="ECO:0000256" key="12">
    <source>
        <dbReference type="ARBA" id="ARBA00049348"/>
    </source>
</evidence>
<dbReference type="InterPro" id="IPR036388">
    <property type="entry name" value="WH-like_DNA-bd_sf"/>
</dbReference>
<dbReference type="FunFam" id="1.10.10.10:FF:000410">
    <property type="entry name" value="ADA regulatory protein, putative"/>
    <property type="match status" value="1"/>
</dbReference>
<evidence type="ECO:0000256" key="8">
    <source>
        <dbReference type="ARBA" id="ARBA00023125"/>
    </source>
</evidence>
<organism evidence="19 20">
    <name type="scientific">Atlantibacter subterraneus</name>
    <dbReference type="NCBI Taxonomy" id="255519"/>
    <lineage>
        <taxon>Bacteria</taxon>
        <taxon>Pseudomonadati</taxon>
        <taxon>Pseudomonadota</taxon>
        <taxon>Gammaproteobacteria</taxon>
        <taxon>Enterobacterales</taxon>
        <taxon>Enterobacteriaceae</taxon>
        <taxon>Atlantibacter</taxon>
    </lineage>
</organism>
<dbReference type="GO" id="GO:0003700">
    <property type="term" value="F:DNA-binding transcription factor activity"/>
    <property type="evidence" value="ECO:0007669"/>
    <property type="project" value="InterPro"/>
</dbReference>
<dbReference type="NCBIfam" id="NF011964">
    <property type="entry name" value="PRK15435.1"/>
    <property type="match status" value="1"/>
</dbReference>
<dbReference type="Gene3D" id="3.40.10.10">
    <property type="entry name" value="DNA Methylphosphotriester Repair Domain"/>
    <property type="match status" value="1"/>
</dbReference>
<feature type="binding site" evidence="16">
    <location>
        <position position="43"/>
    </location>
    <ligand>
        <name>DNA</name>
        <dbReference type="ChEBI" id="CHEBI:16991"/>
    </ligand>
</feature>
<name>A0A3R9F8R2_9ENTR</name>
<keyword evidence="5" id="KW-0227">DNA damage</keyword>
<dbReference type="SUPFAM" id="SSF46689">
    <property type="entry name" value="Homeodomain-like"/>
    <property type="match status" value="1"/>
</dbReference>
<dbReference type="InterPro" id="IPR018060">
    <property type="entry name" value="HTH_AraC"/>
</dbReference>
<feature type="binding site" evidence="16">
    <location>
        <position position="45"/>
    </location>
    <ligand>
        <name>DNA</name>
        <dbReference type="ChEBI" id="CHEBI:16991"/>
    </ligand>
</feature>
<dbReference type="Gene3D" id="1.10.10.10">
    <property type="entry name" value="Winged helix-like DNA-binding domain superfamily/Winged helix DNA-binding domain"/>
    <property type="match status" value="1"/>
</dbReference>
<dbReference type="RefSeq" id="WP_125291587.1">
    <property type="nucleotide sequence ID" value="NZ_JAPTZM010000003.1"/>
</dbReference>
<evidence type="ECO:0000256" key="4">
    <source>
        <dbReference type="ARBA" id="ARBA00022723"/>
    </source>
</evidence>
<comment type="catalytic activity">
    <reaction evidence="1">
        <text>a 4-O-methyl-thymidine in DNA + L-cysteinyl-[protein] = a thymidine in DNA + S-methyl-L-cysteinyl-[protein]</text>
        <dbReference type="Rhea" id="RHEA:53428"/>
        <dbReference type="Rhea" id="RHEA-COMP:10131"/>
        <dbReference type="Rhea" id="RHEA-COMP:10132"/>
        <dbReference type="Rhea" id="RHEA-COMP:13555"/>
        <dbReference type="Rhea" id="RHEA-COMP:13556"/>
        <dbReference type="ChEBI" id="CHEBI:29950"/>
        <dbReference type="ChEBI" id="CHEBI:82612"/>
        <dbReference type="ChEBI" id="CHEBI:137386"/>
        <dbReference type="ChEBI" id="CHEBI:137387"/>
        <dbReference type="EC" id="2.1.1.63"/>
    </reaction>
</comment>
<keyword evidence="11" id="KW-0234">DNA repair</keyword>
<evidence type="ECO:0000256" key="13">
    <source>
        <dbReference type="ARBA" id="ARBA00060908"/>
    </source>
</evidence>
<evidence type="ECO:0000256" key="16">
    <source>
        <dbReference type="PIRSR" id="PIRSR000409-2"/>
    </source>
</evidence>
<dbReference type="PROSITE" id="PS01124">
    <property type="entry name" value="HTH_ARAC_FAMILY_2"/>
    <property type="match status" value="1"/>
</dbReference>
<keyword evidence="2 19" id="KW-0489">Methyltransferase</keyword>
<comment type="cofactor">
    <cofactor evidence="16">
        <name>Zn(2+)</name>
        <dbReference type="ChEBI" id="CHEBI:29105"/>
    </cofactor>
    <text evidence="16">Binds 1 zinc ion per subunit.</text>
</comment>
<dbReference type="Gene3D" id="3.30.160.70">
    <property type="entry name" value="Methylated DNA-protein cysteine methyltransferase domain"/>
    <property type="match status" value="1"/>
</dbReference>
<dbReference type="SMART" id="SM00342">
    <property type="entry name" value="HTH_ARAC"/>
    <property type="match status" value="1"/>
</dbReference>
<dbReference type="GO" id="GO:0003908">
    <property type="term" value="F:methylated-DNA-[protein]-cysteine S-methyltransferase activity"/>
    <property type="evidence" value="ECO:0007669"/>
    <property type="project" value="UniProtKB-EC"/>
</dbReference>
<gene>
    <name evidence="19" type="ORF">EGT71_04190</name>
</gene>
<dbReference type="SUPFAM" id="SSF46767">
    <property type="entry name" value="Methylated DNA-protein cysteine methyltransferase, C-terminal domain"/>
    <property type="match status" value="1"/>
</dbReference>
<keyword evidence="4 16" id="KW-0479">Metal-binding</keyword>
<evidence type="ECO:0000256" key="7">
    <source>
        <dbReference type="ARBA" id="ARBA00023015"/>
    </source>
</evidence>
<evidence type="ECO:0000256" key="9">
    <source>
        <dbReference type="ARBA" id="ARBA00023159"/>
    </source>
</evidence>
<reference evidence="19 20" key="1">
    <citation type="submission" date="2018-10" db="EMBL/GenBank/DDBJ databases">
        <title>Transmission dynamics of multidrug resistant bacteria on intensive care unit surfaces.</title>
        <authorList>
            <person name="D'Souza A.W."/>
            <person name="Potter R.F."/>
            <person name="Wallace M."/>
            <person name="Shupe A."/>
            <person name="Patel S."/>
            <person name="Sun S."/>
            <person name="Gul D."/>
            <person name="Kwon J.H."/>
            <person name="Andleeb S."/>
            <person name="Burnham C.-A.D."/>
            <person name="Dantas G."/>
        </authorList>
    </citation>
    <scope>NUCLEOTIDE SEQUENCE [LARGE SCALE GENOMIC DNA]</scope>
    <source>
        <strain evidence="19 20">AS_373</strain>
    </source>
</reference>
<evidence type="ECO:0000256" key="2">
    <source>
        <dbReference type="ARBA" id="ARBA00022603"/>
    </source>
</evidence>
<dbReference type="InterPro" id="IPR009057">
    <property type="entry name" value="Homeodomain-like_sf"/>
</dbReference>
<dbReference type="PIRSF" id="PIRSF000409">
    <property type="entry name" value="Ada"/>
    <property type="match status" value="1"/>
</dbReference>
<evidence type="ECO:0000256" key="17">
    <source>
        <dbReference type="PIRSR" id="PIRSR000409-3"/>
    </source>
</evidence>
<comment type="caution">
    <text evidence="19">The sequence shown here is derived from an EMBL/GenBank/DDBJ whole genome shotgun (WGS) entry which is preliminary data.</text>
</comment>
<keyword evidence="10" id="KW-0804">Transcription</keyword>
<protein>
    <recommendedName>
        <fullName evidence="14">Regulatory protein of adaptive response</fullName>
    </recommendedName>
</protein>
<feature type="binding site" evidence="17">
    <location>
        <position position="72"/>
    </location>
    <ligand>
        <name>Zn(2+)</name>
        <dbReference type="ChEBI" id="CHEBI:29105"/>
    </ligand>
</feature>
<comment type="catalytic activity">
    <reaction evidence="12">
        <text>a 6-O-methyl-2'-deoxyguanosine in DNA + L-cysteinyl-[protein] = S-methyl-L-cysteinyl-[protein] + a 2'-deoxyguanosine in DNA</text>
        <dbReference type="Rhea" id="RHEA:24000"/>
        <dbReference type="Rhea" id="RHEA-COMP:10131"/>
        <dbReference type="Rhea" id="RHEA-COMP:10132"/>
        <dbReference type="Rhea" id="RHEA-COMP:11367"/>
        <dbReference type="Rhea" id="RHEA-COMP:11368"/>
        <dbReference type="ChEBI" id="CHEBI:29950"/>
        <dbReference type="ChEBI" id="CHEBI:82612"/>
        <dbReference type="ChEBI" id="CHEBI:85445"/>
        <dbReference type="ChEBI" id="CHEBI:85448"/>
        <dbReference type="EC" id="2.1.1.63"/>
    </reaction>
</comment>
<feature type="active site" description="Nucleophile; methyl group acceptor from either O6-methylguanine or O4-methylthymine" evidence="15">
    <location>
        <position position="322"/>
    </location>
</feature>
<evidence type="ECO:0000256" key="11">
    <source>
        <dbReference type="ARBA" id="ARBA00023204"/>
    </source>
</evidence>
<comment type="similarity">
    <text evidence="13">In the C-terminal section; belongs to the MGMT family.</text>
</comment>
<feature type="binding site" evidence="17">
    <location>
        <position position="42"/>
    </location>
    <ligand>
        <name>Zn(2+)</name>
        <dbReference type="ChEBI" id="CHEBI:29105"/>
    </ligand>
</feature>
<dbReference type="Pfam" id="PF12833">
    <property type="entry name" value="HTH_18"/>
    <property type="match status" value="1"/>
</dbReference>
<dbReference type="Pfam" id="PF02870">
    <property type="entry name" value="Methyltransf_1N"/>
    <property type="match status" value="1"/>
</dbReference>
<evidence type="ECO:0000256" key="14">
    <source>
        <dbReference type="ARBA" id="ARBA00078299"/>
    </source>
</evidence>